<dbReference type="Proteomes" id="UP000644699">
    <property type="component" value="Unassembled WGS sequence"/>
</dbReference>
<dbReference type="SMART" id="SM00347">
    <property type="entry name" value="HTH_MARR"/>
    <property type="match status" value="1"/>
</dbReference>
<dbReference type="Pfam" id="PF00583">
    <property type="entry name" value="Acetyltransf_1"/>
    <property type="match status" value="1"/>
</dbReference>
<dbReference type="EMBL" id="BMIQ01000002">
    <property type="protein sequence ID" value="GGD99801.1"/>
    <property type="molecule type" value="Genomic_DNA"/>
</dbReference>
<reference evidence="4" key="1">
    <citation type="journal article" date="2014" name="Int. J. Syst. Evol. Microbiol.">
        <title>Complete genome sequence of Corynebacterium casei LMG S-19264T (=DSM 44701T), isolated from a smear-ripened cheese.</title>
        <authorList>
            <consortium name="US DOE Joint Genome Institute (JGI-PGF)"/>
            <person name="Walter F."/>
            <person name="Albersmeier A."/>
            <person name="Kalinowski J."/>
            <person name="Ruckert C."/>
        </authorList>
    </citation>
    <scope>NUCLEOTIDE SEQUENCE</scope>
    <source>
        <strain evidence="4">CGMCC 1.15367</strain>
    </source>
</reference>
<dbReference type="Gene3D" id="3.40.630.30">
    <property type="match status" value="1"/>
</dbReference>
<dbReference type="CDD" id="cd04301">
    <property type="entry name" value="NAT_SF"/>
    <property type="match status" value="1"/>
</dbReference>
<organism evidence="4 5">
    <name type="scientific">Aureimonas endophytica</name>
    <dbReference type="NCBI Taxonomy" id="2027858"/>
    <lineage>
        <taxon>Bacteria</taxon>
        <taxon>Pseudomonadati</taxon>
        <taxon>Pseudomonadota</taxon>
        <taxon>Alphaproteobacteria</taxon>
        <taxon>Hyphomicrobiales</taxon>
        <taxon>Aurantimonadaceae</taxon>
        <taxon>Aureimonas</taxon>
    </lineage>
</organism>
<dbReference type="GO" id="GO:0008080">
    <property type="term" value="F:N-acetyltransferase activity"/>
    <property type="evidence" value="ECO:0007669"/>
    <property type="project" value="InterPro"/>
</dbReference>
<comment type="caution">
    <text evidence="4">The sequence shown here is derived from an EMBL/GenBank/DDBJ whole genome shotgun (WGS) entry which is preliminary data.</text>
</comment>
<evidence type="ECO:0000259" key="3">
    <source>
        <dbReference type="PROSITE" id="PS51186"/>
    </source>
</evidence>
<feature type="domain" description="HTH marR-type" evidence="2">
    <location>
        <begin position="4"/>
        <end position="139"/>
    </location>
</feature>
<dbReference type="PANTHER" id="PTHR13947:SF37">
    <property type="entry name" value="LD18367P"/>
    <property type="match status" value="1"/>
</dbReference>
<keyword evidence="1" id="KW-0808">Transferase</keyword>
<dbReference type="PRINTS" id="PR00598">
    <property type="entry name" value="HTHMARR"/>
</dbReference>
<dbReference type="Pfam" id="PF12802">
    <property type="entry name" value="MarR_2"/>
    <property type="match status" value="1"/>
</dbReference>
<protein>
    <submittedName>
        <fullName evidence="4">MarR family transcriptional regulator</fullName>
    </submittedName>
</protein>
<gene>
    <name evidence="4" type="ORF">GCM10011390_18240</name>
</gene>
<dbReference type="SUPFAM" id="SSF46785">
    <property type="entry name" value="Winged helix' DNA-binding domain"/>
    <property type="match status" value="1"/>
</dbReference>
<sequence length="317" mass="34273">MTDDGDLIEPIRAASRHLVRELGFLGGAFAGTALSPSAVHALIEIDCRPGLTARHLAEALRLEKSSVSRLLDKLVRAGDLREEVDATDSRAKKLFLSKSGQARTAAIHAHARRQVAGALTNLAPGQDRTVMEGLRLYAGALAGRRDGRDAAKAIRIARGYRSGLIGRVTEMHARYYARTADFGQAFESVVAGGLAAFCDRLAHPRNAVWAALDGRDIVGSVAIDGEDLGEGIAHLRWFIVDDGARGTGIGRELLGTALSFADAQDFAETQLWTFSGLAAARHLYEAHGFRCVEERVGRQWGREVLEQRFARPRGGRA</sequence>
<dbReference type="GO" id="GO:0003700">
    <property type="term" value="F:DNA-binding transcription factor activity"/>
    <property type="evidence" value="ECO:0007669"/>
    <property type="project" value="InterPro"/>
</dbReference>
<name>A0A917E3L4_9HYPH</name>
<dbReference type="RefSeq" id="WP_188907900.1">
    <property type="nucleotide sequence ID" value="NZ_BMIQ01000002.1"/>
</dbReference>
<evidence type="ECO:0000313" key="4">
    <source>
        <dbReference type="EMBL" id="GGD99801.1"/>
    </source>
</evidence>
<dbReference type="InterPro" id="IPR036388">
    <property type="entry name" value="WH-like_DNA-bd_sf"/>
</dbReference>
<proteinExistence type="predicted"/>
<dbReference type="PROSITE" id="PS51186">
    <property type="entry name" value="GNAT"/>
    <property type="match status" value="1"/>
</dbReference>
<evidence type="ECO:0000256" key="1">
    <source>
        <dbReference type="ARBA" id="ARBA00022679"/>
    </source>
</evidence>
<dbReference type="InterPro" id="IPR016181">
    <property type="entry name" value="Acyl_CoA_acyltransferase"/>
</dbReference>
<dbReference type="InterPro" id="IPR036390">
    <property type="entry name" value="WH_DNA-bd_sf"/>
</dbReference>
<feature type="domain" description="N-acetyltransferase" evidence="3">
    <location>
        <begin position="163"/>
        <end position="311"/>
    </location>
</feature>
<dbReference type="AlphaFoldDB" id="A0A917E3L4"/>
<dbReference type="SUPFAM" id="SSF55729">
    <property type="entry name" value="Acyl-CoA N-acyltransferases (Nat)"/>
    <property type="match status" value="1"/>
</dbReference>
<evidence type="ECO:0000259" key="2">
    <source>
        <dbReference type="PROSITE" id="PS50995"/>
    </source>
</evidence>
<dbReference type="PANTHER" id="PTHR13947">
    <property type="entry name" value="GNAT FAMILY N-ACETYLTRANSFERASE"/>
    <property type="match status" value="1"/>
</dbReference>
<dbReference type="PROSITE" id="PS50995">
    <property type="entry name" value="HTH_MARR_2"/>
    <property type="match status" value="1"/>
</dbReference>
<dbReference type="InterPro" id="IPR000835">
    <property type="entry name" value="HTH_MarR-typ"/>
</dbReference>
<reference evidence="4" key="2">
    <citation type="submission" date="2020-09" db="EMBL/GenBank/DDBJ databases">
        <authorList>
            <person name="Sun Q."/>
            <person name="Zhou Y."/>
        </authorList>
    </citation>
    <scope>NUCLEOTIDE SEQUENCE</scope>
    <source>
        <strain evidence="4">CGMCC 1.15367</strain>
    </source>
</reference>
<accession>A0A917E3L4</accession>
<keyword evidence="5" id="KW-1185">Reference proteome</keyword>
<dbReference type="Gene3D" id="1.10.10.10">
    <property type="entry name" value="Winged helix-like DNA-binding domain superfamily/Winged helix DNA-binding domain"/>
    <property type="match status" value="1"/>
</dbReference>
<evidence type="ECO:0000313" key="5">
    <source>
        <dbReference type="Proteomes" id="UP000644699"/>
    </source>
</evidence>
<dbReference type="InterPro" id="IPR050769">
    <property type="entry name" value="NAT_camello-type"/>
</dbReference>
<dbReference type="InterPro" id="IPR000182">
    <property type="entry name" value="GNAT_dom"/>
</dbReference>